<name>A0A9N7Z515_PLEPL</name>
<dbReference type="AlphaFoldDB" id="A0A9N7Z515"/>
<keyword evidence="2" id="KW-1185">Reference proteome</keyword>
<evidence type="ECO:0000313" key="2">
    <source>
        <dbReference type="Proteomes" id="UP001153269"/>
    </source>
</evidence>
<comment type="caution">
    <text evidence="1">The sequence shown here is derived from an EMBL/GenBank/DDBJ whole genome shotgun (WGS) entry which is preliminary data.</text>
</comment>
<dbReference type="EMBL" id="CADEAL010004003">
    <property type="protein sequence ID" value="CAB1449114.1"/>
    <property type="molecule type" value="Genomic_DNA"/>
</dbReference>
<reference evidence="1" key="1">
    <citation type="submission" date="2020-03" db="EMBL/GenBank/DDBJ databases">
        <authorList>
            <person name="Weist P."/>
        </authorList>
    </citation>
    <scope>NUCLEOTIDE SEQUENCE</scope>
</reference>
<accession>A0A9N7Z515</accession>
<protein>
    <submittedName>
        <fullName evidence="1">Uncharacterized protein</fullName>
    </submittedName>
</protein>
<organism evidence="1 2">
    <name type="scientific">Pleuronectes platessa</name>
    <name type="common">European plaice</name>
    <dbReference type="NCBI Taxonomy" id="8262"/>
    <lineage>
        <taxon>Eukaryota</taxon>
        <taxon>Metazoa</taxon>
        <taxon>Chordata</taxon>
        <taxon>Craniata</taxon>
        <taxon>Vertebrata</taxon>
        <taxon>Euteleostomi</taxon>
        <taxon>Actinopterygii</taxon>
        <taxon>Neopterygii</taxon>
        <taxon>Teleostei</taxon>
        <taxon>Neoteleostei</taxon>
        <taxon>Acanthomorphata</taxon>
        <taxon>Carangaria</taxon>
        <taxon>Pleuronectiformes</taxon>
        <taxon>Pleuronectoidei</taxon>
        <taxon>Pleuronectidae</taxon>
        <taxon>Pleuronectes</taxon>
    </lineage>
</organism>
<sequence length="167" mass="18261">MPKHRANTYRPGAWLFTTDAEATLNRRAALIISVDPVDRCTALCQSQRRLKHRAAPRLPRVLQPPFVSSLNERHSQSTSQVSQRTSTGSVVVTMNAGLAPHLVVGPVPPSLRSEIHIGGHTQDSVGQARGCNIQPVDPRKCEVRRPASCSADVLYRDSLEQGPRGDN</sequence>
<gene>
    <name evidence="1" type="ORF">PLEPLA_LOCUS36794</name>
</gene>
<evidence type="ECO:0000313" key="1">
    <source>
        <dbReference type="EMBL" id="CAB1449114.1"/>
    </source>
</evidence>
<proteinExistence type="predicted"/>
<dbReference type="Proteomes" id="UP001153269">
    <property type="component" value="Unassembled WGS sequence"/>
</dbReference>